<dbReference type="Proteomes" id="UP001391051">
    <property type="component" value="Unassembled WGS sequence"/>
</dbReference>
<sequence length="314" mass="36381">MPLYFDFFGPGSLELCLVSQDGRVMPIQDVENTLDIFEMQCQRARRIIKRLYEILGIEEGRAAICPATTKFSFVGAKALLKHLGCRNDLLQERLRTRNDYSEGRAYLLDDYDEFCCDLDVLSAVQRRAKAWKERQFLSPGRRRRSRPSREFPLLPALRLPITERSVDAVEEHRRLLRKMNKKAYRHLINSVNSCAYLNPADDKMLRDAVGELLGVMFLLRNMKDRLRAERLKYVDGRANLNREVDELNMALDLVLLVKGLSQDVFDRMGIDIRPDPPRPRNVPPPNLIIERGLLRPTAWLLVVALAIWLVMQHV</sequence>
<evidence type="ECO:0000313" key="1">
    <source>
        <dbReference type="EMBL" id="KAK7946371.1"/>
    </source>
</evidence>
<protein>
    <submittedName>
        <fullName evidence="1">Uncharacterized protein</fullName>
    </submittedName>
</protein>
<accession>A0ABR1Q2Z6</accession>
<dbReference type="EMBL" id="JAQQWE010000007">
    <property type="protein sequence ID" value="KAK7946371.1"/>
    <property type="molecule type" value="Genomic_DNA"/>
</dbReference>
<reference evidence="1 2" key="1">
    <citation type="submission" date="2023-01" db="EMBL/GenBank/DDBJ databases">
        <title>Analysis of 21 Apiospora genomes using comparative genomics revels a genus with tremendous synthesis potential of carbohydrate active enzymes and secondary metabolites.</title>
        <authorList>
            <person name="Sorensen T."/>
        </authorList>
    </citation>
    <scope>NUCLEOTIDE SEQUENCE [LARGE SCALE GENOMIC DNA]</scope>
    <source>
        <strain evidence="1 2">CBS 24483</strain>
    </source>
</reference>
<name>A0ABR1Q2Z6_9PEZI</name>
<proteinExistence type="predicted"/>
<gene>
    <name evidence="1" type="ORF">PG986_010692</name>
</gene>
<evidence type="ECO:0000313" key="2">
    <source>
        <dbReference type="Proteomes" id="UP001391051"/>
    </source>
</evidence>
<organism evidence="1 2">
    <name type="scientific">Apiospora aurea</name>
    <dbReference type="NCBI Taxonomy" id="335848"/>
    <lineage>
        <taxon>Eukaryota</taxon>
        <taxon>Fungi</taxon>
        <taxon>Dikarya</taxon>
        <taxon>Ascomycota</taxon>
        <taxon>Pezizomycotina</taxon>
        <taxon>Sordariomycetes</taxon>
        <taxon>Xylariomycetidae</taxon>
        <taxon>Amphisphaeriales</taxon>
        <taxon>Apiosporaceae</taxon>
        <taxon>Apiospora</taxon>
    </lineage>
</organism>
<comment type="caution">
    <text evidence="1">The sequence shown here is derived from an EMBL/GenBank/DDBJ whole genome shotgun (WGS) entry which is preliminary data.</text>
</comment>
<dbReference type="RefSeq" id="XP_066696405.1">
    <property type="nucleotide sequence ID" value="XM_066846914.1"/>
</dbReference>
<keyword evidence="2" id="KW-1185">Reference proteome</keyword>
<dbReference type="GeneID" id="92079976"/>